<sequence length="56" mass="6473">MVEKVRKLKRQDFADAFIAEVNLLLGATLQLDSATYDKRPLKILSTQTLRKWMLHG</sequence>
<gene>
    <name evidence="1" type="ORF">ES332_D12G223000v1</name>
</gene>
<dbReference type="Proteomes" id="UP000322667">
    <property type="component" value="Chromosome D12"/>
</dbReference>
<organism evidence="1 2">
    <name type="scientific">Gossypium tomentosum</name>
    <name type="common">Hawaiian cotton</name>
    <name type="synonym">Gossypium sandvicense</name>
    <dbReference type="NCBI Taxonomy" id="34277"/>
    <lineage>
        <taxon>Eukaryota</taxon>
        <taxon>Viridiplantae</taxon>
        <taxon>Streptophyta</taxon>
        <taxon>Embryophyta</taxon>
        <taxon>Tracheophyta</taxon>
        <taxon>Spermatophyta</taxon>
        <taxon>Magnoliopsida</taxon>
        <taxon>eudicotyledons</taxon>
        <taxon>Gunneridae</taxon>
        <taxon>Pentapetalae</taxon>
        <taxon>rosids</taxon>
        <taxon>malvids</taxon>
        <taxon>Malvales</taxon>
        <taxon>Malvaceae</taxon>
        <taxon>Malvoideae</taxon>
        <taxon>Gossypium</taxon>
    </lineage>
</organism>
<accession>A0A5D2IC25</accession>
<proteinExistence type="predicted"/>
<dbReference type="EMBL" id="CM017634">
    <property type="protein sequence ID" value="TYH40094.1"/>
    <property type="molecule type" value="Genomic_DNA"/>
</dbReference>
<dbReference type="AlphaFoldDB" id="A0A5D2IC25"/>
<evidence type="ECO:0000313" key="1">
    <source>
        <dbReference type="EMBL" id="TYH40094.1"/>
    </source>
</evidence>
<protein>
    <submittedName>
        <fullName evidence="1">Uncharacterized protein</fullName>
    </submittedName>
</protein>
<name>A0A5D2IC25_GOSTO</name>
<evidence type="ECO:0000313" key="2">
    <source>
        <dbReference type="Proteomes" id="UP000322667"/>
    </source>
</evidence>
<keyword evidence="2" id="KW-1185">Reference proteome</keyword>
<reference evidence="1 2" key="1">
    <citation type="submission" date="2019-07" db="EMBL/GenBank/DDBJ databases">
        <title>WGS assembly of Gossypium tomentosum.</title>
        <authorList>
            <person name="Chen Z.J."/>
            <person name="Sreedasyam A."/>
            <person name="Ando A."/>
            <person name="Song Q."/>
            <person name="De L."/>
            <person name="Hulse-Kemp A."/>
            <person name="Ding M."/>
            <person name="Ye W."/>
            <person name="Kirkbride R."/>
            <person name="Jenkins J."/>
            <person name="Plott C."/>
            <person name="Lovell J."/>
            <person name="Lin Y.-M."/>
            <person name="Vaughn R."/>
            <person name="Liu B."/>
            <person name="Li W."/>
            <person name="Simpson S."/>
            <person name="Scheffler B."/>
            <person name="Saski C."/>
            <person name="Grover C."/>
            <person name="Hu G."/>
            <person name="Conover J."/>
            <person name="Carlson J."/>
            <person name="Shu S."/>
            <person name="Boston L."/>
            <person name="Williams M."/>
            <person name="Peterson D."/>
            <person name="Mcgee K."/>
            <person name="Jones D."/>
            <person name="Wendel J."/>
            <person name="Stelly D."/>
            <person name="Grimwood J."/>
            <person name="Schmutz J."/>
        </authorList>
    </citation>
    <scope>NUCLEOTIDE SEQUENCE [LARGE SCALE GENOMIC DNA]</scope>
    <source>
        <strain evidence="1">7179.01</strain>
    </source>
</reference>